<protein>
    <submittedName>
        <fullName evidence="1">Uncharacterized protein</fullName>
    </submittedName>
</protein>
<dbReference type="EMBL" id="CAXJRC010000022">
    <property type="protein sequence ID" value="CAL2106906.1"/>
    <property type="molecule type" value="Genomic_DNA"/>
</dbReference>
<evidence type="ECO:0000313" key="1">
    <source>
        <dbReference type="EMBL" id="CAL2106906.1"/>
    </source>
</evidence>
<comment type="caution">
    <text evidence="1">The sequence shown here is derived from an EMBL/GenBank/DDBJ whole genome shotgun (WGS) entry which is preliminary data.</text>
</comment>
<dbReference type="Proteomes" id="UP001497602">
    <property type="component" value="Unassembled WGS sequence"/>
</dbReference>
<proteinExistence type="predicted"/>
<gene>
    <name evidence="1" type="ORF">T190115A13A_20186</name>
</gene>
<evidence type="ECO:0000313" key="2">
    <source>
        <dbReference type="Proteomes" id="UP001497602"/>
    </source>
</evidence>
<sequence length="97" mass="11164">MDLCIEDLQYTLTVGGRNCYQLDLGFKVIDFTFCQLLAFRKKILWYTSYESIEAIIEGDNFLLLSVADNQHILYIEIPQLLALRNVVLAAFNTPKLT</sequence>
<accession>A0ABM9PMI3</accession>
<reference evidence="1 2" key="1">
    <citation type="submission" date="2024-05" db="EMBL/GenBank/DDBJ databases">
        <authorList>
            <person name="Duchaud E."/>
        </authorList>
    </citation>
    <scope>NUCLEOTIDE SEQUENCE [LARGE SCALE GENOMIC DNA]</scope>
    <source>
        <strain evidence="1">Ena-SAMPLE-TAB-13-05-2024-13:56:06:370-140305</strain>
    </source>
</reference>
<organism evidence="1 2">
    <name type="scientific">Tenacibaculum vairaonense</name>
    <dbReference type="NCBI Taxonomy" id="3137860"/>
    <lineage>
        <taxon>Bacteria</taxon>
        <taxon>Pseudomonadati</taxon>
        <taxon>Bacteroidota</taxon>
        <taxon>Flavobacteriia</taxon>
        <taxon>Flavobacteriales</taxon>
        <taxon>Flavobacteriaceae</taxon>
        <taxon>Tenacibaculum</taxon>
    </lineage>
</organism>
<name>A0ABM9PMI3_9FLAO</name>
<dbReference type="RefSeq" id="WP_348738606.1">
    <property type="nucleotide sequence ID" value="NZ_CAXJRC010000022.1"/>
</dbReference>
<keyword evidence="2" id="KW-1185">Reference proteome</keyword>